<dbReference type="Proteomes" id="UP000015100">
    <property type="component" value="Unassembled WGS sequence"/>
</dbReference>
<dbReference type="EMBL" id="AQGS01000552">
    <property type="protein sequence ID" value="EPS38427.1"/>
    <property type="molecule type" value="Genomic_DNA"/>
</dbReference>
<gene>
    <name evidence="1" type="ORF">H072_7817</name>
</gene>
<dbReference type="AlphaFoldDB" id="S8BT91"/>
<reference evidence="2" key="2">
    <citation type="submission" date="2013-04" db="EMBL/GenBank/DDBJ databases">
        <title>Genomic mechanisms accounting for the adaptation to parasitism in nematode-trapping fungi.</title>
        <authorList>
            <person name="Ahren D.G."/>
        </authorList>
    </citation>
    <scope>NUCLEOTIDE SEQUENCE [LARGE SCALE GENOMIC DNA]</scope>
    <source>
        <strain evidence="2">CBS 200.50</strain>
    </source>
</reference>
<protein>
    <submittedName>
        <fullName evidence="1">Uncharacterized protein</fullName>
    </submittedName>
</protein>
<keyword evidence="2" id="KW-1185">Reference proteome</keyword>
<evidence type="ECO:0000313" key="1">
    <source>
        <dbReference type="EMBL" id="EPS38427.1"/>
    </source>
</evidence>
<reference evidence="1 2" key="1">
    <citation type="journal article" date="2013" name="PLoS Genet.">
        <title>Genomic mechanisms accounting for the adaptation to parasitism in nematode-trapping fungi.</title>
        <authorList>
            <person name="Meerupati T."/>
            <person name="Andersson K.M."/>
            <person name="Friman E."/>
            <person name="Kumar D."/>
            <person name="Tunlid A."/>
            <person name="Ahren D."/>
        </authorList>
    </citation>
    <scope>NUCLEOTIDE SEQUENCE [LARGE SCALE GENOMIC DNA]</scope>
    <source>
        <strain evidence="1 2">CBS 200.50</strain>
    </source>
</reference>
<name>S8BT91_DACHA</name>
<dbReference type="OrthoDB" id="10527029at2759"/>
<organism evidence="1 2">
    <name type="scientific">Dactylellina haptotyla (strain CBS 200.50)</name>
    <name type="common">Nematode-trapping fungus</name>
    <name type="synonym">Monacrosporium haptotylum</name>
    <dbReference type="NCBI Taxonomy" id="1284197"/>
    <lineage>
        <taxon>Eukaryota</taxon>
        <taxon>Fungi</taxon>
        <taxon>Dikarya</taxon>
        <taxon>Ascomycota</taxon>
        <taxon>Pezizomycotina</taxon>
        <taxon>Orbiliomycetes</taxon>
        <taxon>Orbiliales</taxon>
        <taxon>Orbiliaceae</taxon>
        <taxon>Dactylellina</taxon>
    </lineage>
</organism>
<accession>S8BT91</accession>
<comment type="caution">
    <text evidence="1">The sequence shown here is derived from an EMBL/GenBank/DDBJ whole genome shotgun (WGS) entry which is preliminary data.</text>
</comment>
<dbReference type="HOGENOM" id="CLU_1496152_0_0_1"/>
<sequence length="180" mass="19746">MSYQNIYAMQGGRAGTSSTPALAVSQAGYVYPASAASTPVLTTAPGLQPSLAAQYLPISAWSSVMGTPITTPGTSTVSSPYNSIRSSLPGYSTAVASNSNLIMPPPPVYDSTYRPTLEHKRMAAHSDLRFQEILRTRFIEQQRLEREDNLAIRRVWPDYQFWDPYSIDPEPEECCGCTCQ</sequence>
<evidence type="ECO:0000313" key="2">
    <source>
        <dbReference type="Proteomes" id="UP000015100"/>
    </source>
</evidence>
<proteinExistence type="predicted"/>